<dbReference type="Proteomes" id="UP000662914">
    <property type="component" value="Chromosome"/>
</dbReference>
<keyword evidence="1 7" id="KW-1003">Cell membrane</keyword>
<dbReference type="GO" id="GO:0071555">
    <property type="term" value="P:cell wall organization"/>
    <property type="evidence" value="ECO:0007669"/>
    <property type="project" value="UniProtKB-KW"/>
</dbReference>
<comment type="catalytic activity">
    <reaction evidence="7">
        <text>a peptidoglycan chain = a peptidoglycan chain with N-acetyl-1,6-anhydromuramyl-[peptide] at the reducing end + a peptidoglycan chain with N-acetylglucosamine at the non-reducing end.</text>
        <dbReference type="EC" id="4.2.2.29"/>
    </reaction>
</comment>
<dbReference type="GO" id="GO:0009252">
    <property type="term" value="P:peptidoglycan biosynthetic process"/>
    <property type="evidence" value="ECO:0007669"/>
    <property type="project" value="UniProtKB-UniRule"/>
</dbReference>
<proteinExistence type="inferred from homology"/>
<dbReference type="CDD" id="cd08010">
    <property type="entry name" value="MltG_like"/>
    <property type="match status" value="1"/>
</dbReference>
<dbReference type="GO" id="GO:0005886">
    <property type="term" value="C:plasma membrane"/>
    <property type="evidence" value="ECO:0007669"/>
    <property type="project" value="UniProtKB-UniRule"/>
</dbReference>
<evidence type="ECO:0000313" key="9">
    <source>
        <dbReference type="Proteomes" id="UP000662914"/>
    </source>
</evidence>
<name>A0A809QZP5_9PROT</name>
<dbReference type="Pfam" id="PF02618">
    <property type="entry name" value="YceG"/>
    <property type="match status" value="1"/>
</dbReference>
<evidence type="ECO:0000256" key="3">
    <source>
        <dbReference type="ARBA" id="ARBA00022989"/>
    </source>
</evidence>
<keyword evidence="6 7" id="KW-0961">Cell wall biogenesis/degradation</keyword>
<dbReference type="PANTHER" id="PTHR30518">
    <property type="entry name" value="ENDOLYTIC MUREIN TRANSGLYCOSYLASE"/>
    <property type="match status" value="1"/>
</dbReference>
<keyword evidence="5 7" id="KW-0456">Lyase</keyword>
<evidence type="ECO:0000256" key="2">
    <source>
        <dbReference type="ARBA" id="ARBA00022692"/>
    </source>
</evidence>
<dbReference type="GO" id="GO:0008932">
    <property type="term" value="F:lytic endotransglycosylase activity"/>
    <property type="evidence" value="ECO:0007669"/>
    <property type="project" value="UniProtKB-UniRule"/>
</dbReference>
<keyword evidence="4 7" id="KW-0472">Membrane</keyword>
<keyword evidence="7" id="KW-0997">Cell inner membrane</keyword>
<keyword evidence="3 7" id="KW-1133">Transmembrane helix</keyword>
<dbReference type="HAMAP" id="MF_02065">
    <property type="entry name" value="MltG"/>
    <property type="match status" value="1"/>
</dbReference>
<evidence type="ECO:0000256" key="7">
    <source>
        <dbReference type="HAMAP-Rule" id="MF_02065"/>
    </source>
</evidence>
<dbReference type="Gene3D" id="3.30.1490.480">
    <property type="entry name" value="Endolytic murein transglycosylase"/>
    <property type="match status" value="1"/>
</dbReference>
<dbReference type="EC" id="4.2.2.29" evidence="7"/>
<evidence type="ECO:0000256" key="1">
    <source>
        <dbReference type="ARBA" id="ARBA00022475"/>
    </source>
</evidence>
<dbReference type="AlphaFoldDB" id="A0A809QZP5"/>
<evidence type="ECO:0000256" key="6">
    <source>
        <dbReference type="ARBA" id="ARBA00023316"/>
    </source>
</evidence>
<evidence type="ECO:0000256" key="4">
    <source>
        <dbReference type="ARBA" id="ARBA00023136"/>
    </source>
</evidence>
<feature type="site" description="Important for catalytic activity" evidence="7">
    <location>
        <position position="213"/>
    </location>
</feature>
<comment type="function">
    <text evidence="7">Functions as a peptidoglycan terminase that cleaves nascent peptidoglycan strands endolytically to terminate their elongation.</text>
</comment>
<sequence length="331" mass="36478">MAVLLRLLGIALAAVLAFLGWMAYFATRPVALQASPADFTIPPGSTLRAASRQIEEAGIALPAWQFTLLGRALGKASEIKAGSYEVVRGVTPLKLLEKLTRGDVTQADVVLLEGWTFRQMRAALDANPHVRHDTTGLADRQIMEKLGLEGHAEGRFFPDTYLFPKGTADVDILKRAYRQMDKLIQSEWDAREAGLPYKTPYEALVMASIVEKETGQAPDRGQIAAVFANRLRKGMLLQTDPAVIYGLGDRFDGNLRKRDLQTDGPYNTYTRPGLPPTPIAMPGRASIQAALHPARTDMLYFVARGDGSSQFSRTLDEHNRAVARYQLRKGN</sequence>
<dbReference type="PANTHER" id="PTHR30518:SF2">
    <property type="entry name" value="ENDOLYTIC MUREIN TRANSGLYCOSYLASE"/>
    <property type="match status" value="1"/>
</dbReference>
<evidence type="ECO:0000256" key="5">
    <source>
        <dbReference type="ARBA" id="ARBA00023239"/>
    </source>
</evidence>
<dbReference type="EMBL" id="AP021857">
    <property type="protein sequence ID" value="BBO20859.1"/>
    <property type="molecule type" value="Genomic_DNA"/>
</dbReference>
<dbReference type="Gene3D" id="3.30.160.60">
    <property type="entry name" value="Classic Zinc Finger"/>
    <property type="match status" value="1"/>
</dbReference>
<dbReference type="NCBIfam" id="TIGR00247">
    <property type="entry name" value="endolytic transglycosylase MltG"/>
    <property type="match status" value="1"/>
</dbReference>
<comment type="similarity">
    <text evidence="7">Belongs to the transglycosylase MltG family.</text>
</comment>
<accession>A0A809QZP5</accession>
<protein>
    <recommendedName>
        <fullName evidence="7">Endolytic murein transglycosylase</fullName>
        <ecNumber evidence="7">4.2.2.29</ecNumber>
    </recommendedName>
    <alternativeName>
        <fullName evidence="7">Peptidoglycan lytic transglycosylase</fullName>
    </alternativeName>
    <alternativeName>
        <fullName evidence="7">Peptidoglycan polymerization terminase</fullName>
    </alternativeName>
</protein>
<dbReference type="KEGG" id="ddz:DSYM_15580"/>
<gene>
    <name evidence="7" type="primary">mltG</name>
    <name evidence="8" type="ORF">DSYM_15580</name>
</gene>
<dbReference type="InterPro" id="IPR003770">
    <property type="entry name" value="MLTG-like"/>
</dbReference>
<organism evidence="8 9">
    <name type="scientific">Candidatus Desulfobacillus denitrificans</name>
    <dbReference type="NCBI Taxonomy" id="2608985"/>
    <lineage>
        <taxon>Bacteria</taxon>
        <taxon>Pseudomonadati</taxon>
        <taxon>Pseudomonadota</taxon>
        <taxon>Betaproteobacteria</taxon>
        <taxon>Candidatus Desulfobacillus</taxon>
    </lineage>
</organism>
<keyword evidence="2 7" id="KW-0812">Transmembrane</keyword>
<evidence type="ECO:0000313" key="8">
    <source>
        <dbReference type="EMBL" id="BBO20859.1"/>
    </source>
</evidence>
<reference evidence="8" key="1">
    <citation type="journal article" name="DNA Res.">
        <title>The physiological potential of anammox bacteria as revealed by their core genome structure.</title>
        <authorList>
            <person name="Okubo T."/>
            <person name="Toyoda A."/>
            <person name="Fukuhara K."/>
            <person name="Uchiyama I."/>
            <person name="Harigaya Y."/>
            <person name="Kuroiwa M."/>
            <person name="Suzuki T."/>
            <person name="Murakami Y."/>
            <person name="Suwa Y."/>
            <person name="Takami H."/>
        </authorList>
    </citation>
    <scope>NUCLEOTIDE SEQUENCE</scope>
    <source>
        <strain evidence="8">317325-3</strain>
    </source>
</reference>